<feature type="transmembrane region" description="Helical" evidence="1">
    <location>
        <begin position="59"/>
        <end position="78"/>
    </location>
</feature>
<sequence length="455" mass="50226">MDDPNQLKPKKYSLSSYLQFIIPSIIGILVLMVPFNYQGDTTIVVALLASKLTSATQNILPGIVLTFITITGIATLIYKLFKPSIIEDNEFLKGIFNVSIFWVITRIVGMILGFLVYFKIGPEWIYSDATGGLILYDLILTLFTMFLFAGFLLPFLTDFGLLEFVGSLLTPVMRPVFTLPGRSSIDCIASWVGDGTIGVTLTNRQYEQGYYTAREASVIATTFSAVSITFSLVVLGQVDLMHMFGIYYLTIILCGVIAALILPKIPPLSRKKDIYYTENSMDTGEDIPEGFTTREWGTKLAIEKAKKTGNPKDFVINGTKIVFDMWLGVLPAIMAFGTIALIIAETTPVFEWLGMPFIPLLKLLNVPYATEAAQTMVVGFADMFLPSVIGASIPSEMTRFIVATLSVTQLVYLSEAGAVILGARIPVNLKDLFFIFIERTLVTLPIIVLVAHLIF</sequence>
<reference evidence="3 4" key="1">
    <citation type="submission" date="2018-08" db="EMBL/GenBank/DDBJ databases">
        <title>Murine metabolic-syndrome-specific gut microbial biobank.</title>
        <authorList>
            <person name="Liu C."/>
        </authorList>
    </citation>
    <scope>NUCLEOTIDE SEQUENCE [LARGE SCALE GENOMIC DNA]</scope>
    <source>
        <strain evidence="3 4">583</strain>
    </source>
</reference>
<evidence type="ECO:0000313" key="4">
    <source>
        <dbReference type="Proteomes" id="UP000467132"/>
    </source>
</evidence>
<dbReference type="InterPro" id="IPR011642">
    <property type="entry name" value="Gate_dom"/>
</dbReference>
<keyword evidence="4" id="KW-1185">Reference proteome</keyword>
<accession>A0A845QYX6</accession>
<protein>
    <submittedName>
        <fullName evidence="3">YjiH family protein</fullName>
    </submittedName>
</protein>
<dbReference type="Proteomes" id="UP000467132">
    <property type="component" value="Unassembled WGS sequence"/>
</dbReference>
<feature type="transmembrane region" description="Helical" evidence="1">
    <location>
        <begin position="400"/>
        <end position="421"/>
    </location>
</feature>
<gene>
    <name evidence="3" type="ORF">D3Z33_05695</name>
</gene>
<name>A0A845QYX6_9CLOT</name>
<keyword evidence="1" id="KW-0812">Transmembrane</keyword>
<dbReference type="AlphaFoldDB" id="A0A845QYX6"/>
<feature type="domain" description="Nucleoside transporter/FeoB GTPase Gate" evidence="2">
    <location>
        <begin position="140"/>
        <end position="238"/>
    </location>
</feature>
<feature type="transmembrane region" description="Helical" evidence="1">
    <location>
        <begin position="372"/>
        <end position="393"/>
    </location>
</feature>
<evidence type="ECO:0000256" key="1">
    <source>
        <dbReference type="SAM" id="Phobius"/>
    </source>
</evidence>
<evidence type="ECO:0000259" key="2">
    <source>
        <dbReference type="Pfam" id="PF07670"/>
    </source>
</evidence>
<dbReference type="EMBL" id="QXXA01000006">
    <property type="protein sequence ID" value="NBI06352.1"/>
    <property type="molecule type" value="Genomic_DNA"/>
</dbReference>
<feature type="transmembrane region" description="Helical" evidence="1">
    <location>
        <begin position="321"/>
        <end position="344"/>
    </location>
</feature>
<evidence type="ECO:0000313" key="3">
    <source>
        <dbReference type="EMBL" id="NBI06352.1"/>
    </source>
</evidence>
<feature type="transmembrane region" description="Helical" evidence="1">
    <location>
        <begin position="218"/>
        <end position="238"/>
    </location>
</feature>
<dbReference type="OrthoDB" id="1633380at2"/>
<organism evidence="3 4">
    <name type="scientific">Senegalia massiliensis</name>
    <dbReference type="NCBI Taxonomy" id="1720316"/>
    <lineage>
        <taxon>Bacteria</taxon>
        <taxon>Bacillati</taxon>
        <taxon>Bacillota</taxon>
        <taxon>Clostridia</taxon>
        <taxon>Eubacteriales</taxon>
        <taxon>Clostridiaceae</taxon>
        <taxon>Senegalia</taxon>
    </lineage>
</organism>
<dbReference type="RefSeq" id="WP_160196840.1">
    <property type="nucleotide sequence ID" value="NZ_QXXA01000006.1"/>
</dbReference>
<feature type="transmembrane region" description="Helical" evidence="1">
    <location>
        <begin position="99"/>
        <end position="118"/>
    </location>
</feature>
<keyword evidence="1" id="KW-1133">Transmembrane helix</keyword>
<feature type="transmembrane region" description="Helical" evidence="1">
    <location>
        <begin position="20"/>
        <end position="39"/>
    </location>
</feature>
<comment type="caution">
    <text evidence="3">The sequence shown here is derived from an EMBL/GenBank/DDBJ whole genome shotgun (WGS) entry which is preliminary data.</text>
</comment>
<keyword evidence="1" id="KW-0472">Membrane</keyword>
<feature type="transmembrane region" description="Helical" evidence="1">
    <location>
        <begin position="138"/>
        <end position="165"/>
    </location>
</feature>
<dbReference type="Pfam" id="PF07670">
    <property type="entry name" value="Gate"/>
    <property type="match status" value="1"/>
</dbReference>
<feature type="transmembrane region" description="Helical" evidence="1">
    <location>
        <begin position="433"/>
        <end position="454"/>
    </location>
</feature>
<proteinExistence type="predicted"/>
<feature type="transmembrane region" description="Helical" evidence="1">
    <location>
        <begin position="244"/>
        <end position="262"/>
    </location>
</feature>